<name>A0A5J9TVL5_9POAL</name>
<dbReference type="Gramene" id="TVU15345">
    <property type="protein sequence ID" value="TVU15345"/>
    <property type="gene ID" value="EJB05_38862"/>
</dbReference>
<evidence type="ECO:0000313" key="3">
    <source>
        <dbReference type="Proteomes" id="UP000324897"/>
    </source>
</evidence>
<dbReference type="Proteomes" id="UP000324897">
    <property type="component" value="Unassembled WGS sequence"/>
</dbReference>
<proteinExistence type="predicted"/>
<comment type="caution">
    <text evidence="2">The sequence shown here is derived from an EMBL/GenBank/DDBJ whole genome shotgun (WGS) entry which is preliminary data.</text>
</comment>
<dbReference type="AlphaFoldDB" id="A0A5J9TVL5"/>
<feature type="non-terminal residue" evidence="2">
    <location>
        <position position="1"/>
    </location>
</feature>
<feature type="compositionally biased region" description="Basic and acidic residues" evidence="1">
    <location>
        <begin position="62"/>
        <end position="82"/>
    </location>
</feature>
<sequence length="284" mass="31898">ERRRCARAASARRGARARARAAWTRRGAQARAAWTWRGARGLPRCLDAARRAGGVVDSGAGRAREGPGSDGRRPGRGASRAEQRRRLWLAEQRSGFFDREMATNSSSADKIGSIRREISVVVRMSAYFSIPDGLPKTYCRRTILSPIVVDVNSYGLMQLVNHIADHFLWGSKQYISLWRESEHDDDVRFPIKSDEQLLQWIEMNLDKGVSKWGCKWKRKCKWGCIGKCKWKCKCKWGCKGKGKGKKRTRYGKGNKGRETCSMSCTNLVPDCPACKLTVTGLAAV</sequence>
<organism evidence="2 3">
    <name type="scientific">Eragrostis curvula</name>
    <name type="common">weeping love grass</name>
    <dbReference type="NCBI Taxonomy" id="38414"/>
    <lineage>
        <taxon>Eukaryota</taxon>
        <taxon>Viridiplantae</taxon>
        <taxon>Streptophyta</taxon>
        <taxon>Embryophyta</taxon>
        <taxon>Tracheophyta</taxon>
        <taxon>Spermatophyta</taxon>
        <taxon>Magnoliopsida</taxon>
        <taxon>Liliopsida</taxon>
        <taxon>Poales</taxon>
        <taxon>Poaceae</taxon>
        <taxon>PACMAD clade</taxon>
        <taxon>Chloridoideae</taxon>
        <taxon>Eragrostideae</taxon>
        <taxon>Eragrostidinae</taxon>
        <taxon>Eragrostis</taxon>
    </lineage>
</organism>
<feature type="region of interest" description="Disordered" evidence="1">
    <location>
        <begin position="57"/>
        <end position="82"/>
    </location>
</feature>
<accession>A0A5J9TVL5</accession>
<reference evidence="2 3" key="1">
    <citation type="journal article" date="2019" name="Sci. Rep.">
        <title>A high-quality genome of Eragrostis curvula grass provides insights into Poaceae evolution and supports new strategies to enhance forage quality.</title>
        <authorList>
            <person name="Carballo J."/>
            <person name="Santos B.A.C.M."/>
            <person name="Zappacosta D."/>
            <person name="Garbus I."/>
            <person name="Selva J.P."/>
            <person name="Gallo C.A."/>
            <person name="Diaz A."/>
            <person name="Albertini E."/>
            <person name="Caccamo M."/>
            <person name="Echenique V."/>
        </authorList>
    </citation>
    <scope>NUCLEOTIDE SEQUENCE [LARGE SCALE GENOMIC DNA]</scope>
    <source>
        <strain evidence="3">cv. Victoria</strain>
        <tissue evidence="2">Leaf</tissue>
    </source>
</reference>
<dbReference type="EMBL" id="RWGY01000031">
    <property type="protein sequence ID" value="TVU15345.1"/>
    <property type="molecule type" value="Genomic_DNA"/>
</dbReference>
<evidence type="ECO:0000256" key="1">
    <source>
        <dbReference type="SAM" id="MobiDB-lite"/>
    </source>
</evidence>
<protein>
    <submittedName>
        <fullName evidence="2">Uncharacterized protein</fullName>
    </submittedName>
</protein>
<gene>
    <name evidence="2" type="ORF">EJB05_38862</name>
</gene>
<evidence type="ECO:0000313" key="2">
    <source>
        <dbReference type="EMBL" id="TVU15345.1"/>
    </source>
</evidence>
<keyword evidence="3" id="KW-1185">Reference proteome</keyword>